<gene>
    <name evidence="2" type="ORF">CR513_32967</name>
</gene>
<name>A0A371G624_MUCPR</name>
<organism evidence="2 3">
    <name type="scientific">Mucuna pruriens</name>
    <name type="common">Velvet bean</name>
    <name type="synonym">Dolichos pruriens</name>
    <dbReference type="NCBI Taxonomy" id="157652"/>
    <lineage>
        <taxon>Eukaryota</taxon>
        <taxon>Viridiplantae</taxon>
        <taxon>Streptophyta</taxon>
        <taxon>Embryophyta</taxon>
        <taxon>Tracheophyta</taxon>
        <taxon>Spermatophyta</taxon>
        <taxon>Magnoliopsida</taxon>
        <taxon>eudicotyledons</taxon>
        <taxon>Gunneridae</taxon>
        <taxon>Pentapetalae</taxon>
        <taxon>rosids</taxon>
        <taxon>fabids</taxon>
        <taxon>Fabales</taxon>
        <taxon>Fabaceae</taxon>
        <taxon>Papilionoideae</taxon>
        <taxon>50 kb inversion clade</taxon>
        <taxon>NPAAA clade</taxon>
        <taxon>indigoferoid/millettioid clade</taxon>
        <taxon>Phaseoleae</taxon>
        <taxon>Mucuna</taxon>
    </lineage>
</organism>
<feature type="non-terminal residue" evidence="2">
    <location>
        <position position="1"/>
    </location>
</feature>
<feature type="domain" description="Reverse transcriptase Ty1/copia-type" evidence="1">
    <location>
        <begin position="72"/>
        <end position="233"/>
    </location>
</feature>
<dbReference type="InterPro" id="IPR043502">
    <property type="entry name" value="DNA/RNA_pol_sf"/>
</dbReference>
<comment type="caution">
    <text evidence="2">The sequence shown here is derived from an EMBL/GenBank/DDBJ whole genome shotgun (WGS) entry which is preliminary data.</text>
</comment>
<sequence length="241" mass="28318">MGLLKGELHHYRYVVNDEQNQVEDFIPPRRLERVSKPIRSTKFRDYFIYLQEHEISPSGDFGPNSFQEAISKLHQMDVKITFLNSDLCKDVYMNQLDGFKEKGKKHLVCKLRKSIYGLKQASRQWYLRFDKSICSLDFKENAVEQCIYLENSGRKFIILVLYVDDILLACNDMNFLLETKQMIAPFYVKDLGDASFILGIKIHCDRLYDKNYIEKVLNRFNMKFYNPNAAPIQKGEIISNA</sequence>
<dbReference type="Pfam" id="PF07727">
    <property type="entry name" value="RVT_2"/>
    <property type="match status" value="1"/>
</dbReference>
<dbReference type="InterPro" id="IPR013103">
    <property type="entry name" value="RVT_2"/>
</dbReference>
<dbReference type="OrthoDB" id="1436818at2759"/>
<dbReference type="AlphaFoldDB" id="A0A371G624"/>
<protein>
    <recommendedName>
        <fullName evidence="1">Reverse transcriptase Ty1/copia-type domain-containing protein</fullName>
    </recommendedName>
</protein>
<reference evidence="2" key="1">
    <citation type="submission" date="2018-05" db="EMBL/GenBank/DDBJ databases">
        <title>Draft genome of Mucuna pruriens seed.</title>
        <authorList>
            <person name="Nnadi N.E."/>
            <person name="Vos R."/>
            <person name="Hasami M.H."/>
            <person name="Devisetty U.K."/>
            <person name="Aguiy J.C."/>
        </authorList>
    </citation>
    <scope>NUCLEOTIDE SEQUENCE [LARGE SCALE GENOMIC DNA]</scope>
    <source>
        <strain evidence="2">JCA_2017</strain>
    </source>
</reference>
<proteinExistence type="predicted"/>
<evidence type="ECO:0000313" key="3">
    <source>
        <dbReference type="Proteomes" id="UP000257109"/>
    </source>
</evidence>
<accession>A0A371G624</accession>
<keyword evidence="3" id="KW-1185">Reference proteome</keyword>
<evidence type="ECO:0000313" key="2">
    <source>
        <dbReference type="EMBL" id="RDX85793.1"/>
    </source>
</evidence>
<dbReference type="EMBL" id="QJKJ01006702">
    <property type="protein sequence ID" value="RDX85793.1"/>
    <property type="molecule type" value="Genomic_DNA"/>
</dbReference>
<evidence type="ECO:0000259" key="1">
    <source>
        <dbReference type="Pfam" id="PF07727"/>
    </source>
</evidence>
<dbReference type="SUPFAM" id="SSF56672">
    <property type="entry name" value="DNA/RNA polymerases"/>
    <property type="match status" value="1"/>
</dbReference>
<dbReference type="STRING" id="157652.A0A371G624"/>
<dbReference type="Proteomes" id="UP000257109">
    <property type="component" value="Unassembled WGS sequence"/>
</dbReference>